<evidence type="ECO:0000256" key="2">
    <source>
        <dbReference type="SAM" id="SignalP"/>
    </source>
</evidence>
<dbReference type="EMBL" id="CP001032">
    <property type="protein sequence ID" value="ACB75388.1"/>
    <property type="molecule type" value="Genomic_DNA"/>
</dbReference>
<reference evidence="3 4" key="1">
    <citation type="journal article" date="2011" name="J. Bacteriol.">
        <title>Genome sequence of the verrucomicrobium Opitutus terrae PB90-1, an abundant inhabitant of rice paddy soil ecosystems.</title>
        <authorList>
            <person name="van Passel M.W."/>
            <person name="Kant R."/>
            <person name="Palva A."/>
            <person name="Copeland A."/>
            <person name="Lucas S."/>
            <person name="Lapidus A."/>
            <person name="Glavina del Rio T."/>
            <person name="Pitluck S."/>
            <person name="Goltsman E."/>
            <person name="Clum A."/>
            <person name="Sun H."/>
            <person name="Schmutz J."/>
            <person name="Larimer F.W."/>
            <person name="Land M.L."/>
            <person name="Hauser L."/>
            <person name="Kyrpides N."/>
            <person name="Mikhailova N."/>
            <person name="Richardson P.P."/>
            <person name="Janssen P.H."/>
            <person name="de Vos W.M."/>
            <person name="Smidt H."/>
        </authorList>
    </citation>
    <scope>NUCLEOTIDE SEQUENCE [LARGE SCALE GENOMIC DNA]</scope>
    <source>
        <strain evidence="4">DSM 11246 / JCM 15787 / PB90-1</strain>
    </source>
</reference>
<dbReference type="Pfam" id="PF10082">
    <property type="entry name" value="BBP2_2"/>
    <property type="match status" value="1"/>
</dbReference>
<feature type="chain" id="PRO_5002771898" evidence="2">
    <location>
        <begin position="21"/>
        <end position="391"/>
    </location>
</feature>
<sequence>MNSLRVLLAFGLVAVVPARAVYAPLPEQELQKDWTVTLRAGVMYDSNIFGADEGAISSFVYQAAPTLAYSGSLDDQTFAQFAYGLVIDHFVDRPGDKTLDSHNLTARLAHAFSSSTNIDLSDTYQIAKNPESLLAGLPVNTDQSFKRNELNGRLVASPLPKLGATVKARSVNFNYDNATLGRNLDRTENLYGVAGSYDVVPELKAVAEYRHEDINYRTGGSTKDKQTDFLMGGFDYAVARKLAITGRLGAQWRSRSAETDTTSPYAEFSAKYDYAKRSFLSAGYMHTFEETSNVATFTDTRVNRLFVNVQHAVSALVVASASITYEPSQLQGRRGTSDFDETTTRVGLGLTWLPTAHWAFSASYDHDQIESDVPGRGQDRDRVGVSASYAF</sequence>
<proteinExistence type="predicted"/>
<evidence type="ECO:0000313" key="3">
    <source>
        <dbReference type="EMBL" id="ACB75388.1"/>
    </source>
</evidence>
<evidence type="ECO:0000313" key="4">
    <source>
        <dbReference type="Proteomes" id="UP000007013"/>
    </source>
</evidence>
<dbReference type="InterPro" id="IPR023614">
    <property type="entry name" value="Porin_dom_sf"/>
</dbReference>
<feature type="signal peptide" evidence="2">
    <location>
        <begin position="1"/>
        <end position="20"/>
    </location>
</feature>
<gene>
    <name evidence="3" type="ordered locus">Oter_2105</name>
</gene>
<dbReference type="Gene3D" id="2.40.160.10">
    <property type="entry name" value="Porin"/>
    <property type="match status" value="1"/>
</dbReference>
<dbReference type="SUPFAM" id="SSF56935">
    <property type="entry name" value="Porins"/>
    <property type="match status" value="2"/>
</dbReference>
<dbReference type="AlphaFoldDB" id="B1ZMW0"/>
<protein>
    <submittedName>
        <fullName evidence="3">Uncharacterized protein</fullName>
    </submittedName>
</protein>
<dbReference type="eggNOG" id="COG5338">
    <property type="taxonomic scope" value="Bacteria"/>
</dbReference>
<dbReference type="Proteomes" id="UP000007013">
    <property type="component" value="Chromosome"/>
</dbReference>
<dbReference type="InterPro" id="IPR018759">
    <property type="entry name" value="BBP2_2"/>
</dbReference>
<accession>B1ZMW0</accession>
<organism evidence="3 4">
    <name type="scientific">Opitutus terrae (strain DSM 11246 / JCM 15787 / PB90-1)</name>
    <dbReference type="NCBI Taxonomy" id="452637"/>
    <lineage>
        <taxon>Bacteria</taxon>
        <taxon>Pseudomonadati</taxon>
        <taxon>Verrucomicrobiota</taxon>
        <taxon>Opitutia</taxon>
        <taxon>Opitutales</taxon>
        <taxon>Opitutaceae</taxon>
        <taxon>Opitutus</taxon>
    </lineage>
</organism>
<evidence type="ECO:0000256" key="1">
    <source>
        <dbReference type="SAM" id="MobiDB-lite"/>
    </source>
</evidence>
<keyword evidence="2" id="KW-0732">Signal</keyword>
<dbReference type="RefSeq" id="WP_012374925.1">
    <property type="nucleotide sequence ID" value="NC_010571.1"/>
</dbReference>
<dbReference type="STRING" id="452637.Oter_2105"/>
<feature type="region of interest" description="Disordered" evidence="1">
    <location>
        <begin position="370"/>
        <end position="391"/>
    </location>
</feature>
<dbReference type="KEGG" id="ote:Oter_2105"/>
<dbReference type="HOGENOM" id="CLU_705650_0_0_0"/>
<dbReference type="OrthoDB" id="183525at2"/>
<keyword evidence="4" id="KW-1185">Reference proteome</keyword>
<name>B1ZMW0_OPITP</name>